<accession>A0A923MDJ2</accession>
<evidence type="ECO:0000313" key="2">
    <source>
        <dbReference type="Proteomes" id="UP000596827"/>
    </source>
</evidence>
<protein>
    <submittedName>
        <fullName evidence="1">Uncharacterized protein</fullName>
    </submittedName>
</protein>
<gene>
    <name evidence="1" type="ORF">H8R02_24060</name>
</gene>
<comment type="caution">
    <text evidence="1">The sequence shown here is derived from an EMBL/GenBank/DDBJ whole genome shotgun (WGS) entry which is preliminary data.</text>
</comment>
<evidence type="ECO:0000313" key="1">
    <source>
        <dbReference type="EMBL" id="MBC5767561.1"/>
    </source>
</evidence>
<organism evidence="1 2">
    <name type="scientific">Ramlibacter albus</name>
    <dbReference type="NCBI Taxonomy" id="2079448"/>
    <lineage>
        <taxon>Bacteria</taxon>
        <taxon>Pseudomonadati</taxon>
        <taxon>Pseudomonadota</taxon>
        <taxon>Betaproteobacteria</taxon>
        <taxon>Burkholderiales</taxon>
        <taxon>Comamonadaceae</taxon>
        <taxon>Ramlibacter</taxon>
    </lineage>
</organism>
<reference evidence="1" key="1">
    <citation type="submission" date="2020-08" db="EMBL/GenBank/DDBJ databases">
        <title>Ramlibacter sp. GTP1 16S ribosomal RNA gene genome sequencing and assembly.</title>
        <authorList>
            <person name="Kang M."/>
        </authorList>
    </citation>
    <scope>NUCLEOTIDE SEQUENCE</scope>
    <source>
        <strain evidence="1">GTP1</strain>
    </source>
</reference>
<dbReference type="RefSeq" id="WP_187084047.1">
    <property type="nucleotide sequence ID" value="NZ_JACORU010000011.1"/>
</dbReference>
<name>A0A923MDJ2_9BURK</name>
<dbReference type="Proteomes" id="UP000596827">
    <property type="component" value="Unassembled WGS sequence"/>
</dbReference>
<sequence length="122" mass="13553">MEDNLSSSSHPPRRGKHCHVSKLISAAAVASVISLLPWNVYAQSAHVPLWPATHPADHAYFCGVDVDQPMPDGYGPRWKEEMLRRSRLLGGDDSKARSQLLKDAKCREVQQKAQILRSAKPT</sequence>
<dbReference type="AlphaFoldDB" id="A0A923MDJ2"/>
<dbReference type="EMBL" id="JACORU010000011">
    <property type="protein sequence ID" value="MBC5767561.1"/>
    <property type="molecule type" value="Genomic_DNA"/>
</dbReference>
<proteinExistence type="predicted"/>
<keyword evidence="2" id="KW-1185">Reference proteome</keyword>